<keyword evidence="4" id="KW-0862">Zinc</keyword>
<evidence type="ECO:0000256" key="2">
    <source>
        <dbReference type="ARBA" id="ARBA00022737"/>
    </source>
</evidence>
<organism evidence="7 8">
    <name type="scientific">Callosobruchus maculatus</name>
    <name type="common">Southern cowpea weevil</name>
    <name type="synonym">Pulse bruchid</name>
    <dbReference type="NCBI Taxonomy" id="64391"/>
    <lineage>
        <taxon>Eukaryota</taxon>
        <taxon>Metazoa</taxon>
        <taxon>Ecdysozoa</taxon>
        <taxon>Arthropoda</taxon>
        <taxon>Hexapoda</taxon>
        <taxon>Insecta</taxon>
        <taxon>Pterygota</taxon>
        <taxon>Neoptera</taxon>
        <taxon>Endopterygota</taxon>
        <taxon>Coleoptera</taxon>
        <taxon>Polyphaga</taxon>
        <taxon>Cucujiformia</taxon>
        <taxon>Chrysomeloidea</taxon>
        <taxon>Chrysomelidae</taxon>
        <taxon>Bruchinae</taxon>
        <taxon>Bruchini</taxon>
        <taxon>Callosobruchus</taxon>
    </lineage>
</organism>
<dbReference type="OrthoDB" id="3561125at2759"/>
<gene>
    <name evidence="7" type="ORF">CALMAC_LOCUS8525</name>
</gene>
<dbReference type="PANTHER" id="PTHR24379:SF121">
    <property type="entry name" value="C2H2-TYPE DOMAIN-CONTAINING PROTEIN"/>
    <property type="match status" value="1"/>
</dbReference>
<sequence>MSTDNQDCAMKDTIPVPKCESVHNTDSTEHNLVVHMEKHISRNNMYICYYCGFEASLKHTLIVHMKKHTPKSYMHTQSNRICRKGKSLDNRLVKEDHISLIDPNKYKLRNRKPRTCTHCDAELKYDDTKLIDSVTKQSQECIECYYKKTHTQDLNEQVSHMYKTYICRHCKGTFNSKRMLNDHIVKRHPDLIETVAAKIHECTRCAYKTTIKHFFTRHLSQHLDSSLAPKLFICIWCSVTFGDKVILNNHIHKCHPNVFPYECTKCPFKALTRQDFEQHMSEHGIYFYDNLKTCLQCGETFKRNIALDNHILKNHPNFIATISSKIYECIECYVKTPYKGSFKAHLLTHSEPTPSHDPSIVCSIVKQE</sequence>
<accession>A0A653CGG1</accession>
<dbReference type="PANTHER" id="PTHR24379">
    <property type="entry name" value="KRAB AND ZINC FINGER DOMAIN-CONTAINING"/>
    <property type="match status" value="1"/>
</dbReference>
<keyword evidence="2" id="KW-0677">Repeat</keyword>
<keyword evidence="1" id="KW-0479">Metal-binding</keyword>
<proteinExistence type="predicted"/>
<evidence type="ECO:0000313" key="7">
    <source>
        <dbReference type="EMBL" id="VEN46434.1"/>
    </source>
</evidence>
<evidence type="ECO:0000256" key="3">
    <source>
        <dbReference type="ARBA" id="ARBA00022771"/>
    </source>
</evidence>
<dbReference type="SMART" id="SM00355">
    <property type="entry name" value="ZnF_C2H2"/>
    <property type="match status" value="7"/>
</dbReference>
<feature type="domain" description="C2H2-type" evidence="6">
    <location>
        <begin position="327"/>
        <end position="354"/>
    </location>
</feature>
<dbReference type="AlphaFoldDB" id="A0A653CGG1"/>
<feature type="domain" description="C2H2-type" evidence="6">
    <location>
        <begin position="46"/>
        <end position="73"/>
    </location>
</feature>
<evidence type="ECO:0000313" key="8">
    <source>
        <dbReference type="Proteomes" id="UP000410492"/>
    </source>
</evidence>
<keyword evidence="8" id="KW-1185">Reference proteome</keyword>
<dbReference type="InterPro" id="IPR036236">
    <property type="entry name" value="Znf_C2H2_sf"/>
</dbReference>
<dbReference type="Gene3D" id="3.30.160.60">
    <property type="entry name" value="Classic Zinc Finger"/>
    <property type="match status" value="2"/>
</dbReference>
<evidence type="ECO:0000256" key="4">
    <source>
        <dbReference type="ARBA" id="ARBA00022833"/>
    </source>
</evidence>
<name>A0A653CGG1_CALMS</name>
<dbReference type="EMBL" id="CAACVG010007647">
    <property type="protein sequence ID" value="VEN46434.1"/>
    <property type="molecule type" value="Genomic_DNA"/>
</dbReference>
<dbReference type="GO" id="GO:0008270">
    <property type="term" value="F:zinc ion binding"/>
    <property type="evidence" value="ECO:0007669"/>
    <property type="project" value="UniProtKB-KW"/>
</dbReference>
<keyword evidence="3 5" id="KW-0863">Zinc-finger</keyword>
<evidence type="ECO:0000256" key="5">
    <source>
        <dbReference type="PROSITE-ProRule" id="PRU00042"/>
    </source>
</evidence>
<evidence type="ECO:0000256" key="1">
    <source>
        <dbReference type="ARBA" id="ARBA00022723"/>
    </source>
</evidence>
<dbReference type="Proteomes" id="UP000410492">
    <property type="component" value="Unassembled WGS sequence"/>
</dbReference>
<dbReference type="PROSITE" id="PS00028">
    <property type="entry name" value="ZINC_FINGER_C2H2_1"/>
    <property type="match status" value="3"/>
</dbReference>
<evidence type="ECO:0000259" key="6">
    <source>
        <dbReference type="PROSITE" id="PS50157"/>
    </source>
</evidence>
<reference evidence="7 8" key="1">
    <citation type="submission" date="2019-01" db="EMBL/GenBank/DDBJ databases">
        <authorList>
            <person name="Sayadi A."/>
        </authorList>
    </citation>
    <scope>NUCLEOTIDE SEQUENCE [LARGE SCALE GENOMIC DNA]</scope>
</reference>
<protein>
    <recommendedName>
        <fullName evidence="6">C2H2-type domain-containing protein</fullName>
    </recommendedName>
</protein>
<dbReference type="PROSITE" id="PS50157">
    <property type="entry name" value="ZINC_FINGER_C2H2_2"/>
    <property type="match status" value="2"/>
</dbReference>
<dbReference type="InterPro" id="IPR013087">
    <property type="entry name" value="Znf_C2H2_type"/>
</dbReference>
<dbReference type="SUPFAM" id="SSF57667">
    <property type="entry name" value="beta-beta-alpha zinc fingers"/>
    <property type="match status" value="1"/>
</dbReference>